<dbReference type="EC" id="1.14.99.56" evidence="15"/>
<evidence type="ECO:0000256" key="3">
    <source>
        <dbReference type="ARBA" id="ARBA00022525"/>
    </source>
</evidence>
<dbReference type="GO" id="GO:0004497">
    <property type="term" value="F:monooxygenase activity"/>
    <property type="evidence" value="ECO:0007669"/>
    <property type="project" value="UniProtKB-KW"/>
</dbReference>
<keyword evidence="6" id="KW-0136">Cellulose degradation</keyword>
<accession>A0A6A6GWW3</accession>
<evidence type="ECO:0000256" key="16">
    <source>
        <dbReference type="SAM" id="SignalP"/>
    </source>
</evidence>
<proteinExistence type="inferred from homology"/>
<dbReference type="PANTHER" id="PTHR33353">
    <property type="entry name" value="PUTATIVE (AFU_ORTHOLOGUE AFUA_1G12560)-RELATED"/>
    <property type="match status" value="1"/>
</dbReference>
<feature type="chain" id="PRO_5025374937" description="lytic cellulose monooxygenase (C4-dehydrogenating)" evidence="16">
    <location>
        <begin position="19"/>
        <end position="234"/>
    </location>
</feature>
<evidence type="ECO:0000256" key="4">
    <source>
        <dbReference type="ARBA" id="ARBA00022723"/>
    </source>
</evidence>
<dbReference type="OrthoDB" id="6038816at2759"/>
<keyword evidence="4" id="KW-0479">Metal-binding</keyword>
<comment type="similarity">
    <text evidence="13">Belongs to the polysaccharide monooxygenase AA9 family.</text>
</comment>
<organism evidence="18 19">
    <name type="scientific">Viridothelium virens</name>
    <name type="common">Speckled blister lichen</name>
    <name type="synonym">Trypethelium virens</name>
    <dbReference type="NCBI Taxonomy" id="1048519"/>
    <lineage>
        <taxon>Eukaryota</taxon>
        <taxon>Fungi</taxon>
        <taxon>Dikarya</taxon>
        <taxon>Ascomycota</taxon>
        <taxon>Pezizomycotina</taxon>
        <taxon>Dothideomycetes</taxon>
        <taxon>Dothideomycetes incertae sedis</taxon>
        <taxon>Trypetheliales</taxon>
        <taxon>Trypetheliaceae</taxon>
        <taxon>Viridothelium</taxon>
    </lineage>
</organism>
<sequence length="234" mass="24962">MKTAAGLLLLASAYTASAHYTFPYLIANDNTTGEYQYVRMTANHYSNGPVTDVNDEALRCYEIDPLPTTSTSTVKAGSTVGFKLDTAIGHPGPILAYMAQAPSGTTAAALNASGEDWFKIYEQQPTANASGLQWQSTGKDQFEFTLPSTLPNGDYLLRIEHIALHGAETQGGAQFYLACGQLTVTNGGNGTPSPKVAIPGVYKATDPGILINLYYPTPTNYTMPGPANYTALKY</sequence>
<evidence type="ECO:0000256" key="2">
    <source>
        <dbReference type="ARBA" id="ARBA00004613"/>
    </source>
</evidence>
<dbReference type="EMBL" id="ML991848">
    <property type="protein sequence ID" value="KAF2230081.1"/>
    <property type="molecule type" value="Genomic_DNA"/>
</dbReference>
<dbReference type="AlphaFoldDB" id="A0A6A6GWW3"/>
<keyword evidence="12" id="KW-0624">Polysaccharide degradation</keyword>
<evidence type="ECO:0000256" key="6">
    <source>
        <dbReference type="ARBA" id="ARBA00023001"/>
    </source>
</evidence>
<dbReference type="InterPro" id="IPR049892">
    <property type="entry name" value="AA9"/>
</dbReference>
<evidence type="ECO:0000256" key="10">
    <source>
        <dbReference type="ARBA" id="ARBA00023157"/>
    </source>
</evidence>
<dbReference type="InterPro" id="IPR005103">
    <property type="entry name" value="AA9_LPMO"/>
</dbReference>
<evidence type="ECO:0000256" key="5">
    <source>
        <dbReference type="ARBA" id="ARBA00022729"/>
    </source>
</evidence>
<dbReference type="PANTHER" id="PTHR33353:SF10">
    <property type="entry name" value="ENDO-BETA-1,4-GLUCANASE D"/>
    <property type="match status" value="1"/>
</dbReference>
<dbReference type="GO" id="GO:0030245">
    <property type="term" value="P:cellulose catabolic process"/>
    <property type="evidence" value="ECO:0007669"/>
    <property type="project" value="UniProtKB-KW"/>
</dbReference>
<evidence type="ECO:0000313" key="18">
    <source>
        <dbReference type="EMBL" id="KAF2230081.1"/>
    </source>
</evidence>
<evidence type="ECO:0000256" key="12">
    <source>
        <dbReference type="ARBA" id="ARBA00023326"/>
    </source>
</evidence>
<dbReference type="GO" id="GO:0005576">
    <property type="term" value="C:extracellular region"/>
    <property type="evidence" value="ECO:0007669"/>
    <property type="project" value="UniProtKB-SubCell"/>
</dbReference>
<comment type="catalytic activity">
    <reaction evidence="14">
        <text>[(1-&gt;4)-beta-D-glucosyl]n+m + reduced acceptor + O2 = 4-dehydro-beta-D-glucosyl-[(1-&gt;4)-beta-D-glucosyl]n-1 + [(1-&gt;4)-beta-D-glucosyl]m + acceptor + H2O.</text>
        <dbReference type="EC" id="1.14.99.56"/>
    </reaction>
</comment>
<dbReference type="Gene3D" id="2.70.50.70">
    <property type="match status" value="1"/>
</dbReference>
<feature type="signal peptide" evidence="16">
    <location>
        <begin position="1"/>
        <end position="18"/>
    </location>
</feature>
<reference evidence="18" key="1">
    <citation type="journal article" date="2020" name="Stud. Mycol.">
        <title>101 Dothideomycetes genomes: a test case for predicting lifestyles and emergence of pathogens.</title>
        <authorList>
            <person name="Haridas S."/>
            <person name="Albert R."/>
            <person name="Binder M."/>
            <person name="Bloem J."/>
            <person name="Labutti K."/>
            <person name="Salamov A."/>
            <person name="Andreopoulos B."/>
            <person name="Baker S."/>
            <person name="Barry K."/>
            <person name="Bills G."/>
            <person name="Bluhm B."/>
            <person name="Cannon C."/>
            <person name="Castanera R."/>
            <person name="Culley D."/>
            <person name="Daum C."/>
            <person name="Ezra D."/>
            <person name="Gonzalez J."/>
            <person name="Henrissat B."/>
            <person name="Kuo A."/>
            <person name="Liang C."/>
            <person name="Lipzen A."/>
            <person name="Lutzoni F."/>
            <person name="Magnuson J."/>
            <person name="Mondo S."/>
            <person name="Nolan M."/>
            <person name="Ohm R."/>
            <person name="Pangilinan J."/>
            <person name="Park H.-J."/>
            <person name="Ramirez L."/>
            <person name="Alfaro M."/>
            <person name="Sun H."/>
            <person name="Tritt A."/>
            <person name="Yoshinaga Y."/>
            <person name="Zwiers L.-H."/>
            <person name="Turgeon B."/>
            <person name="Goodwin S."/>
            <person name="Spatafora J."/>
            <person name="Crous P."/>
            <person name="Grigoriev I."/>
        </authorList>
    </citation>
    <scope>NUCLEOTIDE SEQUENCE</scope>
    <source>
        <strain evidence="18">Tuck. ex Michener</strain>
    </source>
</reference>
<evidence type="ECO:0000313" key="19">
    <source>
        <dbReference type="Proteomes" id="UP000800092"/>
    </source>
</evidence>
<keyword evidence="5 16" id="KW-0732">Signal</keyword>
<keyword evidence="10" id="KW-1015">Disulfide bond</keyword>
<feature type="domain" description="Auxiliary Activity family 9 catalytic" evidence="17">
    <location>
        <begin position="19"/>
        <end position="221"/>
    </location>
</feature>
<dbReference type="Proteomes" id="UP000800092">
    <property type="component" value="Unassembled WGS sequence"/>
</dbReference>
<keyword evidence="7" id="KW-0560">Oxidoreductase</keyword>
<comment type="subcellular location">
    <subcellularLocation>
        <location evidence="2">Secreted</location>
    </subcellularLocation>
</comment>
<evidence type="ECO:0000256" key="11">
    <source>
        <dbReference type="ARBA" id="ARBA00023277"/>
    </source>
</evidence>
<keyword evidence="3" id="KW-0964">Secreted</keyword>
<comment type="cofactor">
    <cofactor evidence="1">
        <name>Cu(2+)</name>
        <dbReference type="ChEBI" id="CHEBI:29036"/>
    </cofactor>
</comment>
<keyword evidence="11" id="KW-0119">Carbohydrate metabolism</keyword>
<evidence type="ECO:0000256" key="15">
    <source>
        <dbReference type="ARBA" id="ARBA00047174"/>
    </source>
</evidence>
<gene>
    <name evidence="18" type="ORF">EV356DRAFT_526977</name>
</gene>
<protein>
    <recommendedName>
        <fullName evidence="15">lytic cellulose monooxygenase (C4-dehydrogenating)</fullName>
        <ecNumber evidence="15">1.14.99.56</ecNumber>
    </recommendedName>
</protein>
<evidence type="ECO:0000256" key="7">
    <source>
        <dbReference type="ARBA" id="ARBA00023002"/>
    </source>
</evidence>
<keyword evidence="19" id="KW-1185">Reference proteome</keyword>
<name>A0A6A6GWW3_VIRVR</name>
<dbReference type="CDD" id="cd21175">
    <property type="entry name" value="LPMO_AA9"/>
    <property type="match status" value="1"/>
</dbReference>
<evidence type="ECO:0000256" key="9">
    <source>
        <dbReference type="ARBA" id="ARBA00023033"/>
    </source>
</evidence>
<evidence type="ECO:0000256" key="1">
    <source>
        <dbReference type="ARBA" id="ARBA00001973"/>
    </source>
</evidence>
<keyword evidence="8" id="KW-0186">Copper</keyword>
<keyword evidence="9 18" id="KW-0503">Monooxygenase</keyword>
<dbReference type="Pfam" id="PF03443">
    <property type="entry name" value="AA9"/>
    <property type="match status" value="1"/>
</dbReference>
<evidence type="ECO:0000256" key="8">
    <source>
        <dbReference type="ARBA" id="ARBA00023008"/>
    </source>
</evidence>
<evidence type="ECO:0000256" key="14">
    <source>
        <dbReference type="ARBA" id="ARBA00045077"/>
    </source>
</evidence>
<evidence type="ECO:0000256" key="13">
    <source>
        <dbReference type="ARBA" id="ARBA00044502"/>
    </source>
</evidence>
<evidence type="ECO:0000259" key="17">
    <source>
        <dbReference type="Pfam" id="PF03443"/>
    </source>
</evidence>
<dbReference type="GO" id="GO:0046872">
    <property type="term" value="F:metal ion binding"/>
    <property type="evidence" value="ECO:0007669"/>
    <property type="project" value="UniProtKB-KW"/>
</dbReference>